<reference evidence="10 13" key="3">
    <citation type="submission" date="2020-05" db="EMBL/GenBank/DDBJ databases">
        <title>Vigna angularis (adzuki bean) Var. LongXiaoDou No. 4 denovo assembly.</title>
        <authorList>
            <person name="Xiang H."/>
        </authorList>
    </citation>
    <scope>NUCLEOTIDE SEQUENCE [LARGE SCALE GENOMIC DNA]</scope>
    <source>
        <tissue evidence="10">Leaf</tissue>
    </source>
</reference>
<dbReference type="GO" id="GO:0004674">
    <property type="term" value="F:protein serine/threonine kinase activity"/>
    <property type="evidence" value="ECO:0007669"/>
    <property type="project" value="UniProtKB-KW"/>
</dbReference>
<dbReference type="InterPro" id="IPR045272">
    <property type="entry name" value="ANXUR1/2-like"/>
</dbReference>
<dbReference type="GO" id="GO:0005886">
    <property type="term" value="C:plasma membrane"/>
    <property type="evidence" value="ECO:0007669"/>
    <property type="project" value="TreeGrafter"/>
</dbReference>
<evidence type="ECO:0000256" key="4">
    <source>
        <dbReference type="ARBA" id="ARBA00022741"/>
    </source>
</evidence>
<evidence type="ECO:0000256" key="1">
    <source>
        <dbReference type="ARBA" id="ARBA00012513"/>
    </source>
</evidence>
<protein>
    <recommendedName>
        <fullName evidence="1">non-specific serine/threonine protein kinase</fullName>
        <ecNumber evidence="1">2.7.11.1</ecNumber>
    </recommendedName>
</protein>
<dbReference type="InterPro" id="IPR008266">
    <property type="entry name" value="Tyr_kinase_AS"/>
</dbReference>
<dbReference type="AlphaFoldDB" id="A0A0L9U261"/>
<keyword evidence="5" id="KW-0418">Kinase</keyword>
<dbReference type="EMBL" id="CM003373">
    <property type="protein sequence ID" value="KOM36762.1"/>
    <property type="molecule type" value="Genomic_DNA"/>
</dbReference>
<dbReference type="EMBL" id="JABFOF010000002">
    <property type="protein sequence ID" value="KAG2403982.1"/>
    <property type="molecule type" value="Genomic_DNA"/>
</dbReference>
<dbReference type="Gene3D" id="1.10.510.10">
    <property type="entry name" value="Transferase(Phosphotransferase) domain 1"/>
    <property type="match status" value="1"/>
</dbReference>
<reference evidence="12" key="1">
    <citation type="journal article" date="2015" name="Proc. Natl. Acad. Sci. U.S.A.">
        <title>Genome sequencing of adzuki bean (Vigna angularis) provides insight into high starch and low fat accumulation and domestication.</title>
        <authorList>
            <person name="Yang K."/>
            <person name="Tian Z."/>
            <person name="Chen C."/>
            <person name="Luo L."/>
            <person name="Zhao B."/>
            <person name="Wang Z."/>
            <person name="Yu L."/>
            <person name="Li Y."/>
            <person name="Sun Y."/>
            <person name="Li W."/>
            <person name="Chen Y."/>
            <person name="Li Y."/>
            <person name="Zhang Y."/>
            <person name="Ai D."/>
            <person name="Zhao J."/>
            <person name="Shang C."/>
            <person name="Ma Y."/>
            <person name="Wu B."/>
            <person name="Wang M."/>
            <person name="Gao L."/>
            <person name="Sun D."/>
            <person name="Zhang P."/>
            <person name="Guo F."/>
            <person name="Wang W."/>
            <person name="Li Y."/>
            <person name="Wang J."/>
            <person name="Varshney R.K."/>
            <person name="Wang J."/>
            <person name="Ling H.Q."/>
            <person name="Wan P."/>
        </authorList>
    </citation>
    <scope>NUCLEOTIDE SEQUENCE</scope>
    <source>
        <strain evidence="12">cv. Jingnong 6</strain>
    </source>
</reference>
<dbReference type="GO" id="GO:0004714">
    <property type="term" value="F:transmembrane receptor protein tyrosine kinase activity"/>
    <property type="evidence" value="ECO:0007669"/>
    <property type="project" value="InterPro"/>
</dbReference>
<evidence type="ECO:0000313" key="12">
    <source>
        <dbReference type="Proteomes" id="UP000053144"/>
    </source>
</evidence>
<organism evidence="11 12">
    <name type="scientific">Phaseolus angularis</name>
    <name type="common">Azuki bean</name>
    <name type="synonym">Vigna angularis</name>
    <dbReference type="NCBI Taxonomy" id="3914"/>
    <lineage>
        <taxon>Eukaryota</taxon>
        <taxon>Viridiplantae</taxon>
        <taxon>Streptophyta</taxon>
        <taxon>Embryophyta</taxon>
        <taxon>Tracheophyta</taxon>
        <taxon>Spermatophyta</taxon>
        <taxon>Magnoliopsida</taxon>
        <taxon>eudicotyledons</taxon>
        <taxon>Gunneridae</taxon>
        <taxon>Pentapetalae</taxon>
        <taxon>rosids</taxon>
        <taxon>fabids</taxon>
        <taxon>Fabales</taxon>
        <taxon>Fabaceae</taxon>
        <taxon>Papilionoideae</taxon>
        <taxon>50 kb inversion clade</taxon>
        <taxon>NPAAA clade</taxon>
        <taxon>indigoferoid/millettioid clade</taxon>
        <taxon>Phaseoleae</taxon>
        <taxon>Vigna</taxon>
    </lineage>
</organism>
<evidence type="ECO:0000313" key="11">
    <source>
        <dbReference type="EMBL" id="KOM36762.1"/>
    </source>
</evidence>
<dbReference type="InterPro" id="IPR020635">
    <property type="entry name" value="Tyr_kinase_cat_dom"/>
</dbReference>
<evidence type="ECO:0000256" key="5">
    <source>
        <dbReference type="ARBA" id="ARBA00022777"/>
    </source>
</evidence>
<name>A0A0L9U261_PHAAN</name>
<evidence type="ECO:0000256" key="6">
    <source>
        <dbReference type="ARBA" id="ARBA00022840"/>
    </source>
</evidence>
<dbReference type="GO" id="GO:0009506">
    <property type="term" value="C:plasmodesma"/>
    <property type="evidence" value="ECO:0007669"/>
    <property type="project" value="TreeGrafter"/>
</dbReference>
<keyword evidence="10" id="KW-0675">Receptor</keyword>
<dbReference type="FunFam" id="1.10.510.10:FF:001023">
    <property type="entry name" value="Os07g0541700 protein"/>
    <property type="match status" value="1"/>
</dbReference>
<evidence type="ECO:0000256" key="8">
    <source>
        <dbReference type="ARBA" id="ARBA00048679"/>
    </source>
</evidence>
<keyword evidence="4" id="KW-0547">Nucleotide-binding</keyword>
<dbReference type="GO" id="GO:0005524">
    <property type="term" value="F:ATP binding"/>
    <property type="evidence" value="ECO:0007669"/>
    <property type="project" value="UniProtKB-KW"/>
</dbReference>
<evidence type="ECO:0000313" key="10">
    <source>
        <dbReference type="EMBL" id="KAG2403982.1"/>
    </source>
</evidence>
<feature type="domain" description="Protein kinase" evidence="9">
    <location>
        <begin position="37"/>
        <end position="190"/>
    </location>
</feature>
<dbReference type="PROSITE" id="PS50011">
    <property type="entry name" value="PROTEIN_KINASE_DOM"/>
    <property type="match status" value="1"/>
</dbReference>
<evidence type="ECO:0000259" key="9">
    <source>
        <dbReference type="PROSITE" id="PS50011"/>
    </source>
</evidence>
<dbReference type="PANTHER" id="PTHR27003">
    <property type="entry name" value="OS07G0166700 PROTEIN"/>
    <property type="match status" value="1"/>
</dbReference>
<dbReference type="Proteomes" id="UP000743370">
    <property type="component" value="Unassembled WGS sequence"/>
</dbReference>
<dbReference type="EC" id="2.7.11.1" evidence="1"/>
<dbReference type="Proteomes" id="UP000053144">
    <property type="component" value="Chromosome 3"/>
</dbReference>
<evidence type="ECO:0000313" key="13">
    <source>
        <dbReference type="Proteomes" id="UP000743370"/>
    </source>
</evidence>
<reference evidence="11" key="2">
    <citation type="submission" date="2015-02" db="EMBL/GenBank/DDBJ databases">
        <authorList>
            <person name="Chooi Y.-H."/>
        </authorList>
    </citation>
    <scope>NUCLEOTIDE SEQUENCE</scope>
    <source>
        <tissue evidence="11">Seedling</tissue>
    </source>
</reference>
<accession>A0A0L9U261</accession>
<gene>
    <name evidence="10" type="ORF">HKW66_Vig0109040</name>
    <name evidence="11" type="ORF">LR48_Vigan03g014300</name>
</gene>
<dbReference type="SUPFAM" id="SSF56112">
    <property type="entry name" value="Protein kinase-like (PK-like)"/>
    <property type="match status" value="1"/>
</dbReference>
<dbReference type="InterPro" id="IPR000719">
    <property type="entry name" value="Prot_kinase_dom"/>
</dbReference>
<dbReference type="PANTHER" id="PTHR27003:SF303">
    <property type="entry name" value="TYROSINE KINASE FAMILY PROTEIN"/>
    <property type="match status" value="1"/>
</dbReference>
<dbReference type="Gramene" id="KOM36762">
    <property type="protein sequence ID" value="KOM36762"/>
    <property type="gene ID" value="LR48_Vigan03g014300"/>
</dbReference>
<dbReference type="KEGG" id="var:108327151"/>
<dbReference type="Gene3D" id="3.30.200.20">
    <property type="entry name" value="Phosphorylase Kinase, domain 1"/>
    <property type="match status" value="1"/>
</dbReference>
<evidence type="ECO:0000256" key="7">
    <source>
        <dbReference type="ARBA" id="ARBA00047899"/>
    </source>
</evidence>
<dbReference type="InterPro" id="IPR011009">
    <property type="entry name" value="Kinase-like_dom_sf"/>
</dbReference>
<dbReference type="SMART" id="SM00219">
    <property type="entry name" value="TyrKc"/>
    <property type="match status" value="1"/>
</dbReference>
<dbReference type="OMA" id="IFITIWH"/>
<keyword evidence="6" id="KW-0067">ATP-binding</keyword>
<dbReference type="OrthoDB" id="1658195at2759"/>
<dbReference type="FunFam" id="3.30.200.20:FF:000742">
    <property type="entry name" value="Receptor-like protein kinase ANXUR2"/>
    <property type="match status" value="1"/>
</dbReference>
<dbReference type="Pfam" id="PF07714">
    <property type="entry name" value="PK_Tyr_Ser-Thr"/>
    <property type="match status" value="1"/>
</dbReference>
<sequence>MLPKCLGFCGRKQYPTVIQELCHEFSLSDIEKSTNNFDRKRIIAISSFGGKVYEGCLQHHDGSQYSVAITRLNEDDEDIEGRDWFEKEIELLCQFRHPNCVSLIGFCNNKKEKIIVHEYMSNGSLDQHIVRGGDTEALSWRKRIEICIGVARGLHYLHAGLKRTIIHRDVCLRNILLDSHMEPKLASFNH</sequence>
<dbReference type="InterPro" id="IPR001245">
    <property type="entry name" value="Ser-Thr/Tyr_kinase_cat_dom"/>
</dbReference>
<proteinExistence type="predicted"/>
<keyword evidence="2" id="KW-0723">Serine/threonine-protein kinase</keyword>
<evidence type="ECO:0000256" key="2">
    <source>
        <dbReference type="ARBA" id="ARBA00022527"/>
    </source>
</evidence>
<keyword evidence="3" id="KW-0808">Transferase</keyword>
<comment type="catalytic activity">
    <reaction evidence="7">
        <text>L-threonyl-[protein] + ATP = O-phospho-L-threonyl-[protein] + ADP + H(+)</text>
        <dbReference type="Rhea" id="RHEA:46608"/>
        <dbReference type="Rhea" id="RHEA-COMP:11060"/>
        <dbReference type="Rhea" id="RHEA-COMP:11605"/>
        <dbReference type="ChEBI" id="CHEBI:15378"/>
        <dbReference type="ChEBI" id="CHEBI:30013"/>
        <dbReference type="ChEBI" id="CHEBI:30616"/>
        <dbReference type="ChEBI" id="CHEBI:61977"/>
        <dbReference type="ChEBI" id="CHEBI:456216"/>
        <dbReference type="EC" id="2.7.11.1"/>
    </reaction>
</comment>
<evidence type="ECO:0000256" key="3">
    <source>
        <dbReference type="ARBA" id="ARBA00022679"/>
    </source>
</evidence>
<dbReference type="PROSITE" id="PS00109">
    <property type="entry name" value="PROTEIN_KINASE_TYR"/>
    <property type="match status" value="1"/>
</dbReference>
<comment type="catalytic activity">
    <reaction evidence="8">
        <text>L-seryl-[protein] + ATP = O-phospho-L-seryl-[protein] + ADP + H(+)</text>
        <dbReference type="Rhea" id="RHEA:17989"/>
        <dbReference type="Rhea" id="RHEA-COMP:9863"/>
        <dbReference type="Rhea" id="RHEA-COMP:11604"/>
        <dbReference type="ChEBI" id="CHEBI:15378"/>
        <dbReference type="ChEBI" id="CHEBI:29999"/>
        <dbReference type="ChEBI" id="CHEBI:30616"/>
        <dbReference type="ChEBI" id="CHEBI:83421"/>
        <dbReference type="ChEBI" id="CHEBI:456216"/>
        <dbReference type="EC" id="2.7.11.1"/>
    </reaction>
</comment>